<proteinExistence type="predicted"/>
<dbReference type="GO" id="GO:0005249">
    <property type="term" value="F:voltage-gated potassium channel activity"/>
    <property type="evidence" value="ECO:0007669"/>
    <property type="project" value="TreeGrafter"/>
</dbReference>
<feature type="transmembrane region" description="Helical" evidence="8">
    <location>
        <begin position="279"/>
        <end position="305"/>
    </location>
</feature>
<dbReference type="AlphaFoldDB" id="A0AA36NCY9"/>
<sequence>MEEVPNARVEQLLEHLDQLQRGISLLGEENEMLRQSLGLSQEEVDNATSQKPKSASVRGTISEAKDGLLAFDHAGAHVMFVVGNLWKKASVMHGSMPSGDLSEVQDSDVDAATALRMSAQYVQSSCCRMPRIPVSPNSIPKLCWDMLGLLLICWDVFYIPLTVLDLRQVLFTDMMDWITLLFWTFDVFVSFVSGFFRQGELVMNLRAIAVNYLSTWFLVDLIVVVPDWVTTITSSDGDMTQNFKMLRAFRALRILRLLRLLKLQRLVNIAYDFISSEYAFIMIGMLRLVIFIIVLNHVIACGWYLTGKWATEVGLSRSWLTDTVNGNLLAEDKLYQYTTSLHWSLTQFTPASMEVSARNVPERVLSIAVLFFALITFSSFVGSITTSMTALRSMRADTKKQFWMLRRYLGSKKISYATRSRIIKFLEFQSAKRSAEVSVESIEILNMLSVPLQNLLQYELRKQYIEAHPFFAYLQEHMRPIMIRLTSRVLKFTAFAPEDVVFRPGEESTSLYVVQSGDMEYRIGHGVHKGQHTILQGFGWVSEAALWTNWWHRGQFTCRTASWVGLIKPGPFVEIAKGHTRPWNFCRQYAAVFVEHLNRQNHLELSDLSRSQLQLQSMVDEANRLEQDHIAQMDHSPVAPKGRVGWDSEDDLEYRLNGSDDDATSSQARLSSKRRSGMTDAISEEDQDVPISV</sequence>
<dbReference type="InterPro" id="IPR014710">
    <property type="entry name" value="RmlC-like_jellyroll"/>
</dbReference>
<dbReference type="Proteomes" id="UP001178507">
    <property type="component" value="Unassembled WGS sequence"/>
</dbReference>
<gene>
    <name evidence="10" type="ORF">EVOR1521_LOCUS29469</name>
</gene>
<dbReference type="SUPFAM" id="SSF81324">
    <property type="entry name" value="Voltage-gated potassium channels"/>
    <property type="match status" value="1"/>
</dbReference>
<evidence type="ECO:0000313" key="11">
    <source>
        <dbReference type="Proteomes" id="UP001178507"/>
    </source>
</evidence>
<evidence type="ECO:0000256" key="1">
    <source>
        <dbReference type="ARBA" id="ARBA00004141"/>
    </source>
</evidence>
<keyword evidence="6 8" id="KW-0472">Membrane</keyword>
<evidence type="ECO:0000256" key="7">
    <source>
        <dbReference type="SAM" id="MobiDB-lite"/>
    </source>
</evidence>
<dbReference type="GO" id="GO:0005886">
    <property type="term" value="C:plasma membrane"/>
    <property type="evidence" value="ECO:0007669"/>
    <property type="project" value="TreeGrafter"/>
</dbReference>
<dbReference type="InterPro" id="IPR050818">
    <property type="entry name" value="KCNH_animal-type"/>
</dbReference>
<dbReference type="PANTHER" id="PTHR10217:SF435">
    <property type="entry name" value="POTASSIUM VOLTAGE-GATED CHANNEL PROTEIN EAG"/>
    <property type="match status" value="1"/>
</dbReference>
<protein>
    <recommendedName>
        <fullName evidence="9">Cyclic nucleotide-binding domain-containing protein</fullName>
    </recommendedName>
</protein>
<feature type="region of interest" description="Disordered" evidence="7">
    <location>
        <begin position="630"/>
        <end position="693"/>
    </location>
</feature>
<feature type="transmembrane region" description="Helical" evidence="8">
    <location>
        <begin position="208"/>
        <end position="229"/>
    </location>
</feature>
<dbReference type="GO" id="GO:0042391">
    <property type="term" value="P:regulation of membrane potential"/>
    <property type="evidence" value="ECO:0007669"/>
    <property type="project" value="TreeGrafter"/>
</dbReference>
<evidence type="ECO:0000256" key="5">
    <source>
        <dbReference type="ARBA" id="ARBA00023065"/>
    </source>
</evidence>
<evidence type="ECO:0000256" key="3">
    <source>
        <dbReference type="ARBA" id="ARBA00022692"/>
    </source>
</evidence>
<dbReference type="InterPro" id="IPR000595">
    <property type="entry name" value="cNMP-bd_dom"/>
</dbReference>
<accession>A0AA36NCY9</accession>
<dbReference type="EMBL" id="CAUJNA010003694">
    <property type="protein sequence ID" value="CAJ1407870.1"/>
    <property type="molecule type" value="Genomic_DNA"/>
</dbReference>
<reference evidence="10" key="1">
    <citation type="submission" date="2023-08" db="EMBL/GenBank/DDBJ databases">
        <authorList>
            <person name="Chen Y."/>
            <person name="Shah S."/>
            <person name="Dougan E. K."/>
            <person name="Thang M."/>
            <person name="Chan C."/>
        </authorList>
    </citation>
    <scope>NUCLEOTIDE SEQUENCE</scope>
</reference>
<feature type="transmembrane region" description="Helical" evidence="8">
    <location>
        <begin position="364"/>
        <end position="391"/>
    </location>
</feature>
<dbReference type="PROSITE" id="PS50042">
    <property type="entry name" value="CNMP_BINDING_3"/>
    <property type="match status" value="1"/>
</dbReference>
<keyword evidence="11" id="KW-1185">Reference proteome</keyword>
<dbReference type="Gene3D" id="1.10.287.70">
    <property type="match status" value="1"/>
</dbReference>
<dbReference type="PANTHER" id="PTHR10217">
    <property type="entry name" value="VOLTAGE AND LIGAND GATED POTASSIUM CHANNEL"/>
    <property type="match status" value="1"/>
</dbReference>
<name>A0AA36NCY9_9DINO</name>
<keyword evidence="4 8" id="KW-1133">Transmembrane helix</keyword>
<evidence type="ECO:0000256" key="2">
    <source>
        <dbReference type="ARBA" id="ARBA00022448"/>
    </source>
</evidence>
<feature type="compositionally biased region" description="Acidic residues" evidence="7">
    <location>
        <begin position="682"/>
        <end position="693"/>
    </location>
</feature>
<dbReference type="InterPro" id="IPR018490">
    <property type="entry name" value="cNMP-bd_dom_sf"/>
</dbReference>
<organism evidence="10 11">
    <name type="scientific">Effrenium voratum</name>
    <dbReference type="NCBI Taxonomy" id="2562239"/>
    <lineage>
        <taxon>Eukaryota</taxon>
        <taxon>Sar</taxon>
        <taxon>Alveolata</taxon>
        <taxon>Dinophyceae</taxon>
        <taxon>Suessiales</taxon>
        <taxon>Symbiodiniaceae</taxon>
        <taxon>Effrenium</taxon>
    </lineage>
</organism>
<evidence type="ECO:0000259" key="9">
    <source>
        <dbReference type="PROSITE" id="PS50042"/>
    </source>
</evidence>
<dbReference type="InterPro" id="IPR005821">
    <property type="entry name" value="Ion_trans_dom"/>
</dbReference>
<comment type="caution">
    <text evidence="10">The sequence shown here is derived from an EMBL/GenBank/DDBJ whole genome shotgun (WGS) entry which is preliminary data.</text>
</comment>
<keyword evidence="5" id="KW-0406">Ion transport</keyword>
<evidence type="ECO:0000256" key="6">
    <source>
        <dbReference type="ARBA" id="ARBA00023136"/>
    </source>
</evidence>
<dbReference type="SUPFAM" id="SSF51206">
    <property type="entry name" value="cAMP-binding domain-like"/>
    <property type="match status" value="1"/>
</dbReference>
<dbReference type="Pfam" id="PF00520">
    <property type="entry name" value="Ion_trans"/>
    <property type="match status" value="1"/>
</dbReference>
<keyword evidence="3 8" id="KW-0812">Transmembrane</keyword>
<feature type="domain" description="Cyclic nucleotide-binding" evidence="9">
    <location>
        <begin position="470"/>
        <end position="520"/>
    </location>
</feature>
<dbReference type="Gene3D" id="2.60.120.10">
    <property type="entry name" value="Jelly Rolls"/>
    <property type="match status" value="1"/>
</dbReference>
<evidence type="ECO:0000313" key="10">
    <source>
        <dbReference type="EMBL" id="CAJ1407870.1"/>
    </source>
</evidence>
<keyword evidence="2" id="KW-0813">Transport</keyword>
<comment type="subcellular location">
    <subcellularLocation>
        <location evidence="1">Membrane</location>
        <topology evidence="1">Multi-pass membrane protein</topology>
    </subcellularLocation>
</comment>
<evidence type="ECO:0000256" key="8">
    <source>
        <dbReference type="SAM" id="Phobius"/>
    </source>
</evidence>
<feature type="transmembrane region" description="Helical" evidence="8">
    <location>
        <begin position="177"/>
        <end position="196"/>
    </location>
</feature>
<evidence type="ECO:0000256" key="4">
    <source>
        <dbReference type="ARBA" id="ARBA00022989"/>
    </source>
</evidence>